<name>A0A1G7CVQ2_9PROT</name>
<keyword evidence="7" id="KW-0413">Isomerase</keyword>
<keyword evidence="3" id="KW-1015">Disulfide bond</keyword>
<dbReference type="PANTHER" id="PTHR13887">
    <property type="entry name" value="GLUTATHIONE S-TRANSFERASE KAPPA"/>
    <property type="match status" value="1"/>
</dbReference>
<dbReference type="CDD" id="cd03023">
    <property type="entry name" value="DsbA_Com1_like"/>
    <property type="match status" value="1"/>
</dbReference>
<dbReference type="RefSeq" id="WP_068306534.1">
    <property type="nucleotide sequence ID" value="NZ_FNAK01000006.1"/>
</dbReference>
<keyword evidence="1 5" id="KW-0732">Signal</keyword>
<dbReference type="InterPro" id="IPR001853">
    <property type="entry name" value="DSBA-like_thioredoxin_dom"/>
</dbReference>
<evidence type="ECO:0000256" key="3">
    <source>
        <dbReference type="ARBA" id="ARBA00023157"/>
    </source>
</evidence>
<dbReference type="SUPFAM" id="SSF52833">
    <property type="entry name" value="Thioredoxin-like"/>
    <property type="match status" value="1"/>
</dbReference>
<dbReference type="Pfam" id="PF01323">
    <property type="entry name" value="DSBA"/>
    <property type="match status" value="1"/>
</dbReference>
<dbReference type="EMBL" id="FNAK01000006">
    <property type="protein sequence ID" value="SDE42575.1"/>
    <property type="molecule type" value="Genomic_DNA"/>
</dbReference>
<evidence type="ECO:0000256" key="2">
    <source>
        <dbReference type="ARBA" id="ARBA00023002"/>
    </source>
</evidence>
<evidence type="ECO:0000256" key="1">
    <source>
        <dbReference type="ARBA" id="ARBA00022729"/>
    </source>
</evidence>
<keyword evidence="4" id="KW-0676">Redox-active center</keyword>
<dbReference type="PROSITE" id="PS51352">
    <property type="entry name" value="THIOREDOXIN_2"/>
    <property type="match status" value="1"/>
</dbReference>
<feature type="signal peptide" evidence="5">
    <location>
        <begin position="1"/>
        <end position="24"/>
    </location>
</feature>
<keyword evidence="2" id="KW-0560">Oxidoreductase</keyword>
<dbReference type="Pfam" id="PF18312">
    <property type="entry name" value="ScsC_N"/>
    <property type="match status" value="1"/>
</dbReference>
<dbReference type="InterPro" id="IPR036249">
    <property type="entry name" value="Thioredoxin-like_sf"/>
</dbReference>
<dbReference type="STRING" id="637679.GCA_001550055_02986"/>
<keyword evidence="8" id="KW-1185">Reference proteome</keyword>
<evidence type="ECO:0000259" key="6">
    <source>
        <dbReference type="PROSITE" id="PS51352"/>
    </source>
</evidence>
<feature type="chain" id="PRO_5010237919" evidence="5">
    <location>
        <begin position="25"/>
        <end position="257"/>
    </location>
</feature>
<evidence type="ECO:0000256" key="5">
    <source>
        <dbReference type="SAM" id="SignalP"/>
    </source>
</evidence>
<dbReference type="OrthoDB" id="9780147at2"/>
<dbReference type="InterPro" id="IPR041205">
    <property type="entry name" value="ScsC_N"/>
</dbReference>
<gene>
    <name evidence="7" type="ORF">SAMN04488071_2935</name>
</gene>
<dbReference type="GO" id="GO:0016491">
    <property type="term" value="F:oxidoreductase activity"/>
    <property type="evidence" value="ECO:0007669"/>
    <property type="project" value="UniProtKB-KW"/>
</dbReference>
<evidence type="ECO:0000313" key="8">
    <source>
        <dbReference type="Proteomes" id="UP000183685"/>
    </source>
</evidence>
<accession>A0A1G7CVQ2</accession>
<protein>
    <submittedName>
        <fullName evidence="7">Protein-disulfide isomerase</fullName>
    </submittedName>
</protein>
<evidence type="ECO:0000313" key="7">
    <source>
        <dbReference type="EMBL" id="SDE42575.1"/>
    </source>
</evidence>
<proteinExistence type="predicted"/>
<dbReference type="Gene3D" id="3.40.30.10">
    <property type="entry name" value="Glutaredoxin"/>
    <property type="match status" value="1"/>
</dbReference>
<reference evidence="7 8" key="1">
    <citation type="submission" date="2016-10" db="EMBL/GenBank/DDBJ databases">
        <authorList>
            <person name="de Groot N.N."/>
        </authorList>
    </citation>
    <scope>NUCLEOTIDE SEQUENCE [LARGE SCALE GENOMIC DNA]</scope>
    <source>
        <strain evidence="7 8">CGMCC 1.9109</strain>
    </source>
</reference>
<organism evidence="7 8">
    <name type="scientific">Kordiimonas lacus</name>
    <dbReference type="NCBI Taxonomy" id="637679"/>
    <lineage>
        <taxon>Bacteria</taxon>
        <taxon>Pseudomonadati</taxon>
        <taxon>Pseudomonadota</taxon>
        <taxon>Alphaproteobacteria</taxon>
        <taxon>Kordiimonadales</taxon>
        <taxon>Kordiimonadaceae</taxon>
        <taxon>Kordiimonas</taxon>
    </lineage>
</organism>
<dbReference type="Proteomes" id="UP000183685">
    <property type="component" value="Unassembled WGS sequence"/>
</dbReference>
<dbReference type="InterPro" id="IPR013766">
    <property type="entry name" value="Thioredoxin_domain"/>
</dbReference>
<dbReference type="AlphaFoldDB" id="A0A1G7CVQ2"/>
<dbReference type="GO" id="GO:0016853">
    <property type="term" value="F:isomerase activity"/>
    <property type="evidence" value="ECO:0007669"/>
    <property type="project" value="UniProtKB-KW"/>
</dbReference>
<evidence type="ECO:0000256" key="4">
    <source>
        <dbReference type="ARBA" id="ARBA00023284"/>
    </source>
</evidence>
<feature type="domain" description="Thioredoxin" evidence="6">
    <location>
        <begin position="63"/>
        <end position="249"/>
    </location>
</feature>
<dbReference type="PANTHER" id="PTHR13887:SF14">
    <property type="entry name" value="DISULFIDE BOND FORMATION PROTEIN D"/>
    <property type="match status" value="1"/>
</dbReference>
<sequence>MKITPTAIALAATLPLVGTLGAQAQDTAIDPAERAKIERVLEDYLMENPEIVVKAIRELQRRQLVSQMLPAVNLYRDFLEREEGAPVLGNPNGDVTIVEFFDYRCGYCRRHFPSVLKLVQDDGNIRLVPRQYPILDQPGKPPVSFLAAKAALAAHKQGKFEEFHLAVMGDSVQLTEDRIYTLAASVGLNVDQLKADMQDKLVEKNVKNSLAIGQDIGFDGTPGYIIADDIIVGAEGYNRLAEAVSRARENMADNGAE</sequence>